<evidence type="ECO:0008006" key="2">
    <source>
        <dbReference type="Google" id="ProtNLM"/>
    </source>
</evidence>
<protein>
    <recommendedName>
        <fullName evidence="2">Phage Gp37Gp68 family protein</fullName>
    </recommendedName>
</protein>
<reference evidence="1" key="1">
    <citation type="journal article" date="2015" name="Nature">
        <title>Complex archaea that bridge the gap between prokaryotes and eukaryotes.</title>
        <authorList>
            <person name="Spang A."/>
            <person name="Saw J.H."/>
            <person name="Jorgensen S.L."/>
            <person name="Zaremba-Niedzwiedzka K."/>
            <person name="Martijn J."/>
            <person name="Lind A.E."/>
            <person name="van Eijk R."/>
            <person name="Schleper C."/>
            <person name="Guy L."/>
            <person name="Ettema T.J."/>
        </authorList>
    </citation>
    <scope>NUCLEOTIDE SEQUENCE</scope>
</reference>
<name>A0A0F9KFF5_9ZZZZ</name>
<dbReference type="Pfam" id="PF07505">
    <property type="entry name" value="DUF5131"/>
    <property type="match status" value="1"/>
</dbReference>
<organism evidence="1">
    <name type="scientific">marine sediment metagenome</name>
    <dbReference type="NCBI Taxonomy" id="412755"/>
    <lineage>
        <taxon>unclassified sequences</taxon>
        <taxon>metagenomes</taxon>
        <taxon>ecological metagenomes</taxon>
    </lineage>
</organism>
<evidence type="ECO:0000313" key="1">
    <source>
        <dbReference type="EMBL" id="KKM14005.1"/>
    </source>
</evidence>
<dbReference type="AlphaFoldDB" id="A0A0F9KFF5"/>
<gene>
    <name evidence="1" type="ORF">LCGC14_1710490</name>
</gene>
<accession>A0A0F9KFF5</accession>
<proteinExistence type="predicted"/>
<sequence>MGSKIEWTEETWNPIIGCSKVSPGCDHCYAERMANRLAHIDATKPHYGIAVKDGKWTGKTLLGPDSVLEKPLHWKKPRTIFICSMGDMFHESVPVHWIFKVFPITQKCPQHTFFILTKRPEIMQKYFNYTGIRYPYLNVWLAVTAENQEQADKRIPILLGIPAVKRFVSVEPMLSLMDISKYLKVVNESGFQDYGGPFAGRDKLDWVICGGESGSGARPMNINWVRSLRDQCIEGGTPFFFKQWGEWHPNWHEMAEFDIDYSQRHISMNFDDGMSMIRVGKKKAGRKLDRQIWDQRP</sequence>
<comment type="caution">
    <text evidence="1">The sequence shown here is derived from an EMBL/GenBank/DDBJ whole genome shotgun (WGS) entry which is preliminary data.</text>
</comment>
<dbReference type="InterPro" id="IPR011101">
    <property type="entry name" value="DUF5131"/>
</dbReference>
<dbReference type="EMBL" id="LAZR01015248">
    <property type="protein sequence ID" value="KKM14005.1"/>
    <property type="molecule type" value="Genomic_DNA"/>
</dbReference>